<reference evidence="2" key="1">
    <citation type="submission" date="2022-07" db="EMBL/GenBank/DDBJ databases">
        <title>Phylogenomic reconstructions and comparative analyses of Kickxellomycotina fungi.</title>
        <authorList>
            <person name="Reynolds N.K."/>
            <person name="Stajich J.E."/>
            <person name="Barry K."/>
            <person name="Grigoriev I.V."/>
            <person name="Crous P."/>
            <person name="Smith M.E."/>
        </authorList>
    </citation>
    <scope>NUCLEOTIDE SEQUENCE</scope>
    <source>
        <strain evidence="2">RSA 567</strain>
    </source>
</reference>
<keyword evidence="3" id="KW-1185">Reference proteome</keyword>
<dbReference type="Proteomes" id="UP001151582">
    <property type="component" value="Unassembled WGS sequence"/>
</dbReference>
<dbReference type="OrthoDB" id="340681at2759"/>
<comment type="caution">
    <text evidence="2">The sequence shown here is derived from an EMBL/GenBank/DDBJ whole genome shotgun (WGS) entry which is preliminary data.</text>
</comment>
<dbReference type="GO" id="GO:0042797">
    <property type="term" value="P:tRNA transcription by RNA polymerase III"/>
    <property type="evidence" value="ECO:0007669"/>
    <property type="project" value="TreeGrafter"/>
</dbReference>
<dbReference type="PANTHER" id="PTHR12069:SF0">
    <property type="entry name" value="DNA-DIRECTED RNA POLYMERASE III SUBUNIT RPC5"/>
    <property type="match status" value="1"/>
</dbReference>
<dbReference type="EMBL" id="JANBQB010000608">
    <property type="protein sequence ID" value="KAJ1974775.1"/>
    <property type="molecule type" value="Genomic_DNA"/>
</dbReference>
<feature type="non-terminal residue" evidence="2">
    <location>
        <position position="1"/>
    </location>
</feature>
<dbReference type="Pfam" id="PF04801">
    <property type="entry name" value="RPC5"/>
    <property type="match status" value="1"/>
</dbReference>
<name>A0A9W8B4K9_9FUNG</name>
<evidence type="ECO:0000313" key="3">
    <source>
        <dbReference type="Proteomes" id="UP001151582"/>
    </source>
</evidence>
<evidence type="ECO:0000313" key="2">
    <source>
        <dbReference type="EMBL" id="KAJ1974775.1"/>
    </source>
</evidence>
<organism evidence="2 3">
    <name type="scientific">Dimargaris verticillata</name>
    <dbReference type="NCBI Taxonomy" id="2761393"/>
    <lineage>
        <taxon>Eukaryota</taxon>
        <taxon>Fungi</taxon>
        <taxon>Fungi incertae sedis</taxon>
        <taxon>Zoopagomycota</taxon>
        <taxon>Kickxellomycotina</taxon>
        <taxon>Dimargaritomycetes</taxon>
        <taxon>Dimargaritales</taxon>
        <taxon>Dimargaritaceae</taxon>
        <taxon>Dimargaris</taxon>
    </lineage>
</organism>
<feature type="region of interest" description="Disordered" evidence="1">
    <location>
        <begin position="157"/>
        <end position="184"/>
    </location>
</feature>
<proteinExistence type="predicted"/>
<dbReference type="AlphaFoldDB" id="A0A9W8B4K9"/>
<dbReference type="InterPro" id="IPR006886">
    <property type="entry name" value="RNA_pol_III_Rpc5"/>
</dbReference>
<protein>
    <submittedName>
        <fullName evidence="2">Uncharacterized protein</fullName>
    </submittedName>
</protein>
<dbReference type="PANTHER" id="PTHR12069">
    <property type="entry name" value="DNA-DIRECTED RNA POLYMERASES III 80 KDA POLYPEPTIDE RNA POLYMERASE III SUBUNIT 5"/>
    <property type="match status" value="1"/>
</dbReference>
<sequence>MEDRVVAEIDVFQADQLAQDLMVLQYPLKERAREMENFENPRRARIKPNNLVVELDFPIDTSSILYNKDRGEELSLGFNDKKIQTIYDMNEDLPGQSGITHMETRTMASNLLPTNTKYMVGVLRNNELHMTPVSKVAQMFPSLKYLDVISAKVKAANQRVTDDDDDDDSATSAPKPKPKARAVQVSVRTPAAEELAHLRKTSVSYLRQQIDEEKWEKLHYLESTSAESQEMYTQLFARSRQTLISSTTPSDFLDDLAKEMDTEVAPTGEAKSNRA</sequence>
<gene>
    <name evidence="2" type="ORF">H4R34_004592</name>
</gene>
<accession>A0A9W8B4K9</accession>
<evidence type="ECO:0000256" key="1">
    <source>
        <dbReference type="SAM" id="MobiDB-lite"/>
    </source>
</evidence>
<dbReference type="GO" id="GO:0005666">
    <property type="term" value="C:RNA polymerase III complex"/>
    <property type="evidence" value="ECO:0007669"/>
    <property type="project" value="TreeGrafter"/>
</dbReference>